<keyword evidence="2" id="KW-1185">Reference proteome</keyword>
<dbReference type="Proteomes" id="UP000186890">
    <property type="component" value="Unassembled WGS sequence"/>
</dbReference>
<protein>
    <submittedName>
        <fullName evidence="1">Uncharacterized protein</fullName>
    </submittedName>
</protein>
<gene>
    <name evidence="1" type="ORF">BU202_01875</name>
</gene>
<comment type="caution">
    <text evidence="1">The sequence shown here is derived from an EMBL/GenBank/DDBJ whole genome shotgun (WGS) entry which is preliminary data.</text>
</comment>
<evidence type="ECO:0000313" key="1">
    <source>
        <dbReference type="EMBL" id="OLF48663.1"/>
    </source>
</evidence>
<evidence type="ECO:0000313" key="2">
    <source>
        <dbReference type="Proteomes" id="UP000186890"/>
    </source>
</evidence>
<organism evidence="1 2">
    <name type="scientific">Streptococcus cuniculi</name>
    <dbReference type="NCBI Taxonomy" id="1432788"/>
    <lineage>
        <taxon>Bacteria</taxon>
        <taxon>Bacillati</taxon>
        <taxon>Bacillota</taxon>
        <taxon>Bacilli</taxon>
        <taxon>Lactobacillales</taxon>
        <taxon>Streptococcaceae</taxon>
        <taxon>Streptococcus</taxon>
    </lineage>
</organism>
<dbReference type="EMBL" id="MSJM01000002">
    <property type="protein sequence ID" value="OLF48663.1"/>
    <property type="molecule type" value="Genomic_DNA"/>
</dbReference>
<sequence>MESGKFRTTREKSLAHEKFQVLQAISDIESGQVNSYFETAEAKNNLDKLIYQFYQAKNQVLLGNADKAKELFATVAHSNNDIYFVQKAREYLKEK</sequence>
<accession>A0A1Q8EA51</accession>
<name>A0A1Q8EA51_9STRE</name>
<reference evidence="2" key="1">
    <citation type="submission" date="2016-12" db="EMBL/GenBank/DDBJ databases">
        <authorList>
            <person name="Gulvik C.A."/>
        </authorList>
    </citation>
    <scope>NUCLEOTIDE SEQUENCE [LARGE SCALE GENOMIC DNA]</scope>
    <source>
        <strain evidence="2">NED12-00049-6B</strain>
    </source>
</reference>
<proteinExistence type="predicted"/>
<dbReference type="AlphaFoldDB" id="A0A1Q8EA51"/>